<dbReference type="Proteomes" id="UP001181355">
    <property type="component" value="Chromosome"/>
</dbReference>
<dbReference type="GO" id="GO:0016787">
    <property type="term" value="F:hydrolase activity"/>
    <property type="evidence" value="ECO:0007669"/>
    <property type="project" value="UniProtKB-KW"/>
</dbReference>
<evidence type="ECO:0000256" key="1">
    <source>
        <dbReference type="SAM" id="SignalP"/>
    </source>
</evidence>
<feature type="signal peptide" evidence="1">
    <location>
        <begin position="1"/>
        <end position="21"/>
    </location>
</feature>
<keyword evidence="3" id="KW-0378">Hydrolase</keyword>
<organism evidence="3 4">
    <name type="scientific">Undibacterium cyanobacteriorum</name>
    <dbReference type="NCBI Taxonomy" id="3073561"/>
    <lineage>
        <taxon>Bacteria</taxon>
        <taxon>Pseudomonadati</taxon>
        <taxon>Pseudomonadota</taxon>
        <taxon>Betaproteobacteria</taxon>
        <taxon>Burkholderiales</taxon>
        <taxon>Oxalobacteraceae</taxon>
        <taxon>Undibacterium</taxon>
    </lineage>
</organism>
<keyword evidence="4" id="KW-1185">Reference proteome</keyword>
<dbReference type="InterPro" id="IPR029058">
    <property type="entry name" value="AB_hydrolase_fold"/>
</dbReference>
<accession>A0ABY9RI54</accession>
<dbReference type="PANTHER" id="PTHR43265:SF1">
    <property type="entry name" value="ESTERASE ESTD"/>
    <property type="match status" value="1"/>
</dbReference>
<dbReference type="InterPro" id="IPR022742">
    <property type="entry name" value="Hydrolase_4"/>
</dbReference>
<gene>
    <name evidence="3" type="ORF">RF679_01125</name>
</gene>
<protein>
    <submittedName>
        <fullName evidence="3">Alpha/beta fold hydrolase</fullName>
    </submittedName>
</protein>
<dbReference type="EMBL" id="CP133720">
    <property type="protein sequence ID" value="WMW80898.1"/>
    <property type="molecule type" value="Genomic_DNA"/>
</dbReference>
<dbReference type="Gene3D" id="3.40.50.1820">
    <property type="entry name" value="alpha/beta hydrolase"/>
    <property type="match status" value="1"/>
</dbReference>
<reference evidence="3" key="1">
    <citation type="submission" date="2023-09" db="EMBL/GenBank/DDBJ databases">
        <title>Undibacterium sp. 20NA77.5 isolated from freshwater.</title>
        <authorList>
            <person name="Le V."/>
            <person name="Ko S.-R."/>
            <person name="Ahn C.-Y."/>
            <person name="Oh H.-M."/>
        </authorList>
    </citation>
    <scope>NUCLEOTIDE SEQUENCE</scope>
    <source>
        <strain evidence="3">20NA77.5</strain>
    </source>
</reference>
<dbReference type="InterPro" id="IPR053145">
    <property type="entry name" value="AB_hydrolase_Est10"/>
</dbReference>
<feature type="domain" description="Serine aminopeptidase S33" evidence="2">
    <location>
        <begin position="147"/>
        <end position="247"/>
    </location>
</feature>
<dbReference type="PANTHER" id="PTHR43265">
    <property type="entry name" value="ESTERASE ESTD"/>
    <property type="match status" value="1"/>
</dbReference>
<keyword evidence="1" id="KW-0732">Signal</keyword>
<evidence type="ECO:0000313" key="4">
    <source>
        <dbReference type="Proteomes" id="UP001181355"/>
    </source>
</evidence>
<proteinExistence type="predicted"/>
<feature type="chain" id="PRO_5045819833" evidence="1">
    <location>
        <begin position="22"/>
        <end position="449"/>
    </location>
</feature>
<evidence type="ECO:0000259" key="2">
    <source>
        <dbReference type="Pfam" id="PF12146"/>
    </source>
</evidence>
<name>A0ABY9RI54_9BURK</name>
<dbReference type="RefSeq" id="WP_309482389.1">
    <property type="nucleotide sequence ID" value="NZ_CP133720.1"/>
</dbReference>
<sequence length="449" mass="49564">MKLWSSMFCATWFIVGGNCSANVLADTTMRQSNDDLLIDQPQSSQATTATTSFVPGSCEIGIYRLEERSFVTLTKGDQGFNYTFSEGLIGNTQDANALVECGREAVRVFGKQIWHRQKIRESNVQFESHGVILAGRLLETLDAGKTTPLVVFAHGSEDSGWIDRAADPYQMVGRGVSAFVFDKRGTGKSKGEYTQNFPLLADDLVAAAHEAKRQASGRFGRFGLLGLSQGGWIAPLASARAQAQFIGIGFGLAVDIAEQDVAKVQKELKDRGYGADVLAQARLITEVTAKLVKTAYKEGLDELADIQKRYSKEAWFAAIKGGYSGVYLNISVEDLRKNGLPMFDRLGVDWSQNPMQVLVSVKIPQFWAFAEDDRQAPIATSLERLRKLRTQGHDITIHVFPQADHGMLNYVQADDLSRKSTRIAAGYYDLMADWAKGQINVKYGDAYRQ</sequence>
<dbReference type="SUPFAM" id="SSF53474">
    <property type="entry name" value="alpha/beta-Hydrolases"/>
    <property type="match status" value="1"/>
</dbReference>
<evidence type="ECO:0000313" key="3">
    <source>
        <dbReference type="EMBL" id="WMW80898.1"/>
    </source>
</evidence>
<dbReference type="Pfam" id="PF12146">
    <property type="entry name" value="Hydrolase_4"/>
    <property type="match status" value="1"/>
</dbReference>